<evidence type="ECO:0000313" key="3">
    <source>
        <dbReference type="Proteomes" id="UP000813427"/>
    </source>
</evidence>
<dbReference type="Proteomes" id="UP000813427">
    <property type="component" value="Unassembled WGS sequence"/>
</dbReference>
<sequence length="133" mass="15034">MTEKNIRHGFLGAGICPLDVKKPLARVITTDTSPQAELPPRAPKRRRVRDNSNFNTPKDRVELAAQLNSLKDDLSTFKRRYRRIATRTGGKLERLQVENARLKASSESQKPTKKKAVWLAAAKTSIMDERPGR</sequence>
<dbReference type="EMBL" id="JAGPXF010000009">
    <property type="protein sequence ID" value="KAH7230942.1"/>
    <property type="molecule type" value="Genomic_DNA"/>
</dbReference>
<proteinExistence type="predicted"/>
<evidence type="ECO:0000256" key="1">
    <source>
        <dbReference type="SAM" id="MobiDB-lite"/>
    </source>
</evidence>
<gene>
    <name evidence="2" type="ORF">BKA59DRAFT_461244</name>
</gene>
<dbReference type="OrthoDB" id="5096735at2759"/>
<feature type="region of interest" description="Disordered" evidence="1">
    <location>
        <begin position="30"/>
        <end position="57"/>
    </location>
</feature>
<name>A0A8K0W6F1_9HYPO</name>
<evidence type="ECO:0000313" key="2">
    <source>
        <dbReference type="EMBL" id="KAH7230942.1"/>
    </source>
</evidence>
<dbReference type="AlphaFoldDB" id="A0A8K0W6F1"/>
<comment type="caution">
    <text evidence="2">The sequence shown here is derived from an EMBL/GenBank/DDBJ whole genome shotgun (WGS) entry which is preliminary data.</text>
</comment>
<protein>
    <submittedName>
        <fullName evidence="2">Uncharacterized protein</fullName>
    </submittedName>
</protein>
<reference evidence="2" key="1">
    <citation type="journal article" date="2021" name="Nat. Commun.">
        <title>Genetic determinants of endophytism in the Arabidopsis root mycobiome.</title>
        <authorList>
            <person name="Mesny F."/>
            <person name="Miyauchi S."/>
            <person name="Thiergart T."/>
            <person name="Pickel B."/>
            <person name="Atanasova L."/>
            <person name="Karlsson M."/>
            <person name="Huettel B."/>
            <person name="Barry K.W."/>
            <person name="Haridas S."/>
            <person name="Chen C."/>
            <person name="Bauer D."/>
            <person name="Andreopoulos W."/>
            <person name="Pangilinan J."/>
            <person name="LaButti K."/>
            <person name="Riley R."/>
            <person name="Lipzen A."/>
            <person name="Clum A."/>
            <person name="Drula E."/>
            <person name="Henrissat B."/>
            <person name="Kohler A."/>
            <person name="Grigoriev I.V."/>
            <person name="Martin F.M."/>
            <person name="Hacquard S."/>
        </authorList>
    </citation>
    <scope>NUCLEOTIDE SEQUENCE</scope>
    <source>
        <strain evidence="2">MPI-SDFR-AT-0068</strain>
    </source>
</reference>
<keyword evidence="3" id="KW-1185">Reference proteome</keyword>
<organism evidence="2 3">
    <name type="scientific">Fusarium tricinctum</name>
    <dbReference type="NCBI Taxonomy" id="61284"/>
    <lineage>
        <taxon>Eukaryota</taxon>
        <taxon>Fungi</taxon>
        <taxon>Dikarya</taxon>
        <taxon>Ascomycota</taxon>
        <taxon>Pezizomycotina</taxon>
        <taxon>Sordariomycetes</taxon>
        <taxon>Hypocreomycetidae</taxon>
        <taxon>Hypocreales</taxon>
        <taxon>Nectriaceae</taxon>
        <taxon>Fusarium</taxon>
        <taxon>Fusarium tricinctum species complex</taxon>
    </lineage>
</organism>
<accession>A0A8K0W6F1</accession>